<evidence type="ECO:0000256" key="1">
    <source>
        <dbReference type="SAM" id="MobiDB-lite"/>
    </source>
</evidence>
<dbReference type="AlphaFoldDB" id="W9SHC3"/>
<feature type="region of interest" description="Disordered" evidence="1">
    <location>
        <begin position="1"/>
        <end position="44"/>
    </location>
</feature>
<protein>
    <submittedName>
        <fullName evidence="2">Uncharacterized protein</fullName>
    </submittedName>
</protein>
<dbReference type="EMBL" id="KE345571">
    <property type="protein sequence ID" value="EXC06837.1"/>
    <property type="molecule type" value="Genomic_DNA"/>
</dbReference>
<gene>
    <name evidence="2" type="ORF">L484_017303</name>
</gene>
<feature type="compositionally biased region" description="Polar residues" evidence="1">
    <location>
        <begin position="21"/>
        <end position="30"/>
    </location>
</feature>
<accession>W9SHC3</accession>
<dbReference type="Proteomes" id="UP000030645">
    <property type="component" value="Unassembled WGS sequence"/>
</dbReference>
<sequence length="145" mass="15676">MKIFVIHDPPPRHASAPEFDSGTSNPNQIWTDLRDSRARDGGRRAGLGEITLDLEDPRRKGLFHSGLWSEGERRSRAATFGARLTIFDAAEAGLGNLAAVWTATHDSGNVEAVSGRYSSDPLNSGDIMVRAWKFGLKPGVGGAEF</sequence>
<reference evidence="3" key="1">
    <citation type="submission" date="2013-01" db="EMBL/GenBank/DDBJ databases">
        <title>Draft Genome Sequence of a Mulberry Tree, Morus notabilis C.K. Schneid.</title>
        <authorList>
            <person name="He N."/>
            <person name="Zhao S."/>
        </authorList>
    </citation>
    <scope>NUCLEOTIDE SEQUENCE</scope>
</reference>
<name>W9SHC3_9ROSA</name>
<evidence type="ECO:0000313" key="3">
    <source>
        <dbReference type="Proteomes" id="UP000030645"/>
    </source>
</evidence>
<keyword evidence="3" id="KW-1185">Reference proteome</keyword>
<feature type="compositionally biased region" description="Basic and acidic residues" evidence="1">
    <location>
        <begin position="32"/>
        <end position="43"/>
    </location>
</feature>
<proteinExistence type="predicted"/>
<organism evidence="2 3">
    <name type="scientific">Morus notabilis</name>
    <dbReference type="NCBI Taxonomy" id="981085"/>
    <lineage>
        <taxon>Eukaryota</taxon>
        <taxon>Viridiplantae</taxon>
        <taxon>Streptophyta</taxon>
        <taxon>Embryophyta</taxon>
        <taxon>Tracheophyta</taxon>
        <taxon>Spermatophyta</taxon>
        <taxon>Magnoliopsida</taxon>
        <taxon>eudicotyledons</taxon>
        <taxon>Gunneridae</taxon>
        <taxon>Pentapetalae</taxon>
        <taxon>rosids</taxon>
        <taxon>fabids</taxon>
        <taxon>Rosales</taxon>
        <taxon>Moraceae</taxon>
        <taxon>Moreae</taxon>
        <taxon>Morus</taxon>
    </lineage>
</organism>
<evidence type="ECO:0000313" key="2">
    <source>
        <dbReference type="EMBL" id="EXC06837.1"/>
    </source>
</evidence>